<dbReference type="PROSITE" id="PS50280">
    <property type="entry name" value="SET"/>
    <property type="match status" value="1"/>
</dbReference>
<dbReference type="OrthoDB" id="441329at2759"/>
<dbReference type="CDD" id="cd20071">
    <property type="entry name" value="SET_SMYD"/>
    <property type="match status" value="1"/>
</dbReference>
<evidence type="ECO:0000313" key="5">
    <source>
        <dbReference type="Proteomes" id="UP000654075"/>
    </source>
</evidence>
<comment type="caution">
    <text evidence="4">The sequence shown here is derived from an EMBL/GenBank/DDBJ whole genome shotgun (WGS) entry which is preliminary data.</text>
</comment>
<evidence type="ECO:0000256" key="1">
    <source>
        <dbReference type="PROSITE-ProRule" id="PRU00117"/>
    </source>
</evidence>
<reference evidence="4" key="1">
    <citation type="submission" date="2021-02" db="EMBL/GenBank/DDBJ databases">
        <authorList>
            <person name="Dougan E. K."/>
            <person name="Rhodes N."/>
            <person name="Thang M."/>
            <person name="Chan C."/>
        </authorList>
    </citation>
    <scope>NUCLEOTIDE SEQUENCE</scope>
</reference>
<dbReference type="PANTHER" id="PTHR12197">
    <property type="entry name" value="HISTONE-LYSINE N-METHYLTRANSFERASE SMYD"/>
    <property type="match status" value="1"/>
</dbReference>
<evidence type="ECO:0000259" key="3">
    <source>
        <dbReference type="PROSITE" id="PS50280"/>
    </source>
</evidence>
<gene>
    <name evidence="4" type="ORF">PGLA1383_LOCUS43924</name>
</gene>
<dbReference type="InterPro" id="IPR001214">
    <property type="entry name" value="SET_dom"/>
</dbReference>
<dbReference type="GO" id="GO:0003723">
    <property type="term" value="F:RNA binding"/>
    <property type="evidence" value="ECO:0007669"/>
    <property type="project" value="UniProtKB-UniRule"/>
</dbReference>
<dbReference type="InterPro" id="IPR050869">
    <property type="entry name" value="H3K4_H4K5_MeTrfase"/>
</dbReference>
<dbReference type="Gene3D" id="2.170.270.10">
    <property type="entry name" value="SET domain"/>
    <property type="match status" value="1"/>
</dbReference>
<feature type="domain" description="SET" evidence="3">
    <location>
        <begin position="156"/>
        <end position="292"/>
    </location>
</feature>
<evidence type="ECO:0000256" key="2">
    <source>
        <dbReference type="SAM" id="MobiDB-lite"/>
    </source>
</evidence>
<organism evidence="4 5">
    <name type="scientific">Polarella glacialis</name>
    <name type="common">Dinoflagellate</name>
    <dbReference type="NCBI Taxonomy" id="89957"/>
    <lineage>
        <taxon>Eukaryota</taxon>
        <taxon>Sar</taxon>
        <taxon>Alveolata</taxon>
        <taxon>Dinophyceae</taxon>
        <taxon>Suessiales</taxon>
        <taxon>Suessiaceae</taxon>
        <taxon>Polarella</taxon>
    </lineage>
</organism>
<dbReference type="Proteomes" id="UP000654075">
    <property type="component" value="Unassembled WGS sequence"/>
</dbReference>
<dbReference type="InterPro" id="IPR004088">
    <property type="entry name" value="KH_dom_type_1"/>
</dbReference>
<dbReference type="SUPFAM" id="SSF54791">
    <property type="entry name" value="Eukaryotic type KH-domain (KH-domain type I)"/>
    <property type="match status" value="2"/>
</dbReference>
<feature type="compositionally biased region" description="Basic residues" evidence="2">
    <location>
        <begin position="329"/>
        <end position="339"/>
    </location>
</feature>
<accession>A0A813GJ69</accession>
<dbReference type="EMBL" id="CAJNNV010029101">
    <property type="protein sequence ID" value="CAE8627076.1"/>
    <property type="molecule type" value="Genomic_DNA"/>
</dbReference>
<dbReference type="InterPro" id="IPR004087">
    <property type="entry name" value="KH_dom"/>
</dbReference>
<feature type="region of interest" description="Disordered" evidence="2">
    <location>
        <begin position="326"/>
        <end position="353"/>
    </location>
</feature>
<dbReference type="SUPFAM" id="SSF82199">
    <property type="entry name" value="SET domain"/>
    <property type="match status" value="1"/>
</dbReference>
<dbReference type="Gene3D" id="3.30.310.210">
    <property type="match status" value="1"/>
</dbReference>
<dbReference type="CDD" id="cd00105">
    <property type="entry name" value="KH-I"/>
    <property type="match status" value="1"/>
</dbReference>
<keyword evidence="5" id="KW-1185">Reference proteome</keyword>
<dbReference type="Pfam" id="PF00013">
    <property type="entry name" value="KH_1"/>
    <property type="match status" value="1"/>
</dbReference>
<evidence type="ECO:0000313" key="4">
    <source>
        <dbReference type="EMBL" id="CAE8627076.1"/>
    </source>
</evidence>
<dbReference type="InterPro" id="IPR046341">
    <property type="entry name" value="SET_dom_sf"/>
</dbReference>
<dbReference type="AlphaFoldDB" id="A0A813GJ69"/>
<sequence length="353" mass="39896">MTSPDFDREGDVLDDFFRSIEATLGQESLCYLKMLVPDHTAGEIIGKKGSITKDTRCYLQVSEAGTFFPGTRLRTLLLWGLDIAVDAGMEPVSSQQEHTSAPVRVNMLVPNASVSSIFGKAGNLLQRLMEETGCRIKRSRWHTWMKESFITISGTQTVEVVISICKTVQKDGHFEQHLNLEYDVEIPVAEKSFQPGQVLLHPDDAATLSRVELLDYILQVDPQYLLRSRLMGRKDLQRATRSNCRLKRSVLLKAVQDMQHLTSKVDYGLDSTALVSALRPISAGEELTISYINEELPLRQRQAALREKYHFVCACARCLRESSSDQRTRGRRQRLRAVGRRMLPGGKKRKDLS</sequence>
<proteinExistence type="predicted"/>
<protein>
    <recommendedName>
        <fullName evidence="3">SET domain-containing protein</fullName>
    </recommendedName>
</protein>
<keyword evidence="1" id="KW-0694">RNA-binding</keyword>
<dbReference type="PANTHER" id="PTHR12197:SF251">
    <property type="entry name" value="EG:BACR7C10.4 PROTEIN"/>
    <property type="match status" value="1"/>
</dbReference>
<dbReference type="SMART" id="SM00322">
    <property type="entry name" value="KH"/>
    <property type="match status" value="2"/>
</dbReference>
<dbReference type="PROSITE" id="PS50084">
    <property type="entry name" value="KH_TYPE_1"/>
    <property type="match status" value="1"/>
</dbReference>
<name>A0A813GJ69_POLGL</name>
<dbReference type="GO" id="GO:0005634">
    <property type="term" value="C:nucleus"/>
    <property type="evidence" value="ECO:0007669"/>
    <property type="project" value="TreeGrafter"/>
</dbReference>
<dbReference type="InterPro" id="IPR036612">
    <property type="entry name" value="KH_dom_type_1_sf"/>
</dbReference>